<comment type="caution">
    <text evidence="8">The sequence shown here is derived from an EMBL/GenBank/DDBJ whole genome shotgun (WGS) entry which is preliminary data.</text>
</comment>
<reference evidence="8" key="3">
    <citation type="submission" date="2023-05" db="EMBL/GenBank/DDBJ databases">
        <authorList>
            <person name="Smith C.H."/>
        </authorList>
    </citation>
    <scope>NUCLEOTIDE SEQUENCE</scope>
    <source>
        <strain evidence="8">CHS0354</strain>
        <tissue evidence="8">Mantle</tissue>
    </source>
</reference>
<evidence type="ECO:0000256" key="7">
    <source>
        <dbReference type="SAM" id="MobiDB-lite"/>
    </source>
</evidence>
<name>A0AAE0T9Z6_9BIVA</name>
<evidence type="ECO:0000256" key="4">
    <source>
        <dbReference type="ARBA" id="ARBA00022473"/>
    </source>
</evidence>
<sequence length="285" mass="31970">MSASMDSDTSGSDDEETIRRLQEAVVDSTSLIGNISTSKQAVGKELSGSPLKYNKKQSNRFFAEPEEANELKTTPEFRHFVSKKLSLLLDSKLEEVQRNEVSRKTENMSDDDNGIKLLYSSNCRLNGFKDETEQHNEVRKRKHVKKNSSSSEDSSEDERISEAAVSYDFVMEQSKQLHGSLTGTDVTEGDIYSSKGIVSEEQDSGKGNIKCDHKHLVQDKNTCKRKITADSCSGLKNNSTHASLSQPAGKGERKKIDHNASDVENSKSKQKKYKHKHQKTMFEQK</sequence>
<accession>A0AAE0T9Z6</accession>
<comment type="subcellular location">
    <subcellularLocation>
        <location evidence="1">Nucleus envelope</location>
    </subcellularLocation>
</comment>
<dbReference type="Proteomes" id="UP001195483">
    <property type="component" value="Unassembled WGS sequence"/>
</dbReference>
<keyword evidence="5" id="KW-0879">Wnt signaling pathway</keyword>
<evidence type="ECO:0000256" key="3">
    <source>
        <dbReference type="ARBA" id="ARBA00013465"/>
    </source>
</evidence>
<dbReference type="GO" id="GO:0005635">
    <property type="term" value="C:nuclear envelope"/>
    <property type="evidence" value="ECO:0007669"/>
    <property type="project" value="UniProtKB-SubCell"/>
</dbReference>
<feature type="region of interest" description="Disordered" evidence="7">
    <location>
        <begin position="176"/>
        <end position="210"/>
    </location>
</feature>
<proteinExistence type="inferred from homology"/>
<evidence type="ECO:0000256" key="5">
    <source>
        <dbReference type="ARBA" id="ARBA00022687"/>
    </source>
</evidence>
<keyword evidence="9" id="KW-1185">Reference proteome</keyword>
<evidence type="ECO:0000313" key="8">
    <source>
        <dbReference type="EMBL" id="KAK3606504.1"/>
    </source>
</evidence>
<organism evidence="8 9">
    <name type="scientific">Potamilus streckersoni</name>
    <dbReference type="NCBI Taxonomy" id="2493646"/>
    <lineage>
        <taxon>Eukaryota</taxon>
        <taxon>Metazoa</taxon>
        <taxon>Spiralia</taxon>
        <taxon>Lophotrochozoa</taxon>
        <taxon>Mollusca</taxon>
        <taxon>Bivalvia</taxon>
        <taxon>Autobranchia</taxon>
        <taxon>Heteroconchia</taxon>
        <taxon>Palaeoheterodonta</taxon>
        <taxon>Unionida</taxon>
        <taxon>Unionoidea</taxon>
        <taxon>Unionidae</taxon>
        <taxon>Ambleminae</taxon>
        <taxon>Lampsilini</taxon>
        <taxon>Potamilus</taxon>
    </lineage>
</organism>
<feature type="compositionally biased region" description="Basic and acidic residues" evidence="7">
    <location>
        <begin position="250"/>
        <end position="267"/>
    </location>
</feature>
<evidence type="ECO:0000256" key="6">
    <source>
        <dbReference type="ARBA" id="ARBA00023242"/>
    </source>
</evidence>
<feature type="compositionally biased region" description="Basic residues" evidence="7">
    <location>
        <begin position="268"/>
        <end position="279"/>
    </location>
</feature>
<reference evidence="8" key="1">
    <citation type="journal article" date="2021" name="Genome Biol. Evol.">
        <title>A High-Quality Reference Genome for a Parasitic Bivalve with Doubly Uniparental Inheritance (Bivalvia: Unionida).</title>
        <authorList>
            <person name="Smith C.H."/>
        </authorList>
    </citation>
    <scope>NUCLEOTIDE SEQUENCE</scope>
    <source>
        <strain evidence="8">CHS0354</strain>
    </source>
</reference>
<dbReference type="InterPro" id="IPR026694">
    <property type="entry name" value="CUSTOS"/>
</dbReference>
<keyword evidence="6" id="KW-0539">Nucleus</keyword>
<dbReference type="EMBL" id="JAEAOA010002346">
    <property type="protein sequence ID" value="KAK3606504.1"/>
    <property type="molecule type" value="Genomic_DNA"/>
</dbReference>
<gene>
    <name evidence="8" type="ORF">CHS0354_041455</name>
</gene>
<dbReference type="Pfam" id="PF23999">
    <property type="entry name" value="CUSTOS"/>
    <property type="match status" value="1"/>
</dbReference>
<feature type="region of interest" description="Disordered" evidence="7">
    <location>
        <begin position="231"/>
        <end position="285"/>
    </location>
</feature>
<dbReference type="AlphaFoldDB" id="A0AAE0T9Z6"/>
<protein>
    <recommendedName>
        <fullName evidence="3">Protein CUSTOS</fullName>
    </recommendedName>
</protein>
<evidence type="ECO:0000256" key="1">
    <source>
        <dbReference type="ARBA" id="ARBA00004259"/>
    </source>
</evidence>
<feature type="compositionally biased region" description="Polar residues" evidence="7">
    <location>
        <begin position="231"/>
        <end position="246"/>
    </location>
</feature>
<dbReference type="PANTHER" id="PTHR14482">
    <property type="entry name" value="CHROMOSOME 12 ORF 43 HOMOLOG"/>
    <property type="match status" value="1"/>
</dbReference>
<dbReference type="GO" id="GO:0016055">
    <property type="term" value="P:Wnt signaling pathway"/>
    <property type="evidence" value="ECO:0007669"/>
    <property type="project" value="UniProtKB-KW"/>
</dbReference>
<evidence type="ECO:0000313" key="9">
    <source>
        <dbReference type="Proteomes" id="UP001195483"/>
    </source>
</evidence>
<evidence type="ECO:0000256" key="2">
    <source>
        <dbReference type="ARBA" id="ARBA00008632"/>
    </source>
</evidence>
<dbReference type="PANTHER" id="PTHR14482:SF0">
    <property type="entry name" value="PROTEIN CUSTOS"/>
    <property type="match status" value="1"/>
</dbReference>
<feature type="compositionally biased region" description="Polar residues" evidence="7">
    <location>
        <begin position="176"/>
        <end position="185"/>
    </location>
</feature>
<feature type="region of interest" description="Disordered" evidence="7">
    <location>
        <begin position="129"/>
        <end position="160"/>
    </location>
</feature>
<reference evidence="8" key="2">
    <citation type="journal article" date="2021" name="Genome Biol. Evol.">
        <title>Developing a high-quality reference genome for a parasitic bivalve with doubly uniparental inheritance (Bivalvia: Unionida).</title>
        <authorList>
            <person name="Smith C.H."/>
        </authorList>
    </citation>
    <scope>NUCLEOTIDE SEQUENCE</scope>
    <source>
        <strain evidence="8">CHS0354</strain>
        <tissue evidence="8">Mantle</tissue>
    </source>
</reference>
<comment type="similarity">
    <text evidence="2">Belongs to the CUSTOS family.</text>
</comment>
<keyword evidence="4" id="KW-0217">Developmental protein</keyword>